<dbReference type="GO" id="GO:0004519">
    <property type="term" value="F:endonuclease activity"/>
    <property type="evidence" value="ECO:0007669"/>
    <property type="project" value="UniProtKB-KW"/>
</dbReference>
<dbReference type="PANTHER" id="PTHR16036:SF2">
    <property type="entry name" value="TRNA ENDONUCLEASE ANKZF1"/>
    <property type="match status" value="1"/>
</dbReference>
<keyword evidence="8" id="KW-0040">ANK repeat</keyword>
<evidence type="ECO:0000256" key="8">
    <source>
        <dbReference type="ARBA" id="ARBA00023043"/>
    </source>
</evidence>
<keyword evidence="7 10" id="KW-0378">Hydrolase</keyword>
<dbReference type="Proteomes" id="UP001140094">
    <property type="component" value="Unassembled WGS sequence"/>
</dbReference>
<dbReference type="InterPro" id="IPR047139">
    <property type="entry name" value="ANKZ1/VMS1"/>
</dbReference>
<evidence type="ECO:0000256" key="7">
    <source>
        <dbReference type="ARBA" id="ARBA00022801"/>
    </source>
</evidence>
<feature type="non-terminal residue" evidence="13">
    <location>
        <position position="1"/>
    </location>
</feature>
<dbReference type="GO" id="GO:0036503">
    <property type="term" value="P:ERAD pathway"/>
    <property type="evidence" value="ECO:0007669"/>
    <property type="project" value="TreeGrafter"/>
</dbReference>
<dbReference type="PROSITE" id="PS52044">
    <property type="entry name" value="VLRF1"/>
    <property type="match status" value="1"/>
</dbReference>
<keyword evidence="4 10" id="KW-0540">Nuclease</keyword>
<gene>
    <name evidence="13" type="ORF">H4R20_006863</name>
</gene>
<proteinExistence type="inferred from homology"/>
<feature type="region of interest" description="Disordered" evidence="11">
    <location>
        <begin position="307"/>
        <end position="330"/>
    </location>
</feature>
<reference evidence="13" key="1">
    <citation type="submission" date="2022-07" db="EMBL/GenBank/DDBJ databases">
        <title>Phylogenomic reconstructions and comparative analyses of Kickxellomycotina fungi.</title>
        <authorList>
            <person name="Reynolds N.K."/>
            <person name="Stajich J.E."/>
            <person name="Barry K."/>
            <person name="Grigoriev I.V."/>
            <person name="Crous P."/>
            <person name="Smith M.E."/>
        </authorList>
    </citation>
    <scope>NUCLEOTIDE SEQUENCE</scope>
    <source>
        <strain evidence="13">NRRL 1565</strain>
    </source>
</reference>
<dbReference type="AlphaFoldDB" id="A0A9W8HMV8"/>
<comment type="similarity">
    <text evidence="2 10">Belongs to the ANKZF1/VMS1 family.</text>
</comment>
<dbReference type="GO" id="GO:0005737">
    <property type="term" value="C:cytoplasm"/>
    <property type="evidence" value="ECO:0007669"/>
    <property type="project" value="UniProtKB-SubCell"/>
</dbReference>
<evidence type="ECO:0000256" key="2">
    <source>
        <dbReference type="ARBA" id="ARBA00009262"/>
    </source>
</evidence>
<keyword evidence="6 10" id="KW-0255">Endonuclease</keyword>
<feature type="domain" description="VLRF1" evidence="12">
    <location>
        <begin position="270"/>
        <end position="330"/>
    </location>
</feature>
<evidence type="ECO:0000313" key="13">
    <source>
        <dbReference type="EMBL" id="KAJ2791480.1"/>
    </source>
</evidence>
<comment type="subcellular location">
    <subcellularLocation>
        <location evidence="1">Cytoplasm</location>
    </subcellularLocation>
</comment>
<evidence type="ECO:0000256" key="4">
    <source>
        <dbReference type="ARBA" id="ARBA00022722"/>
    </source>
</evidence>
<evidence type="ECO:0000313" key="14">
    <source>
        <dbReference type="Proteomes" id="UP001140094"/>
    </source>
</evidence>
<keyword evidence="5" id="KW-0677">Repeat</keyword>
<accession>A0A9W8HMV8</accession>
<comment type="caution">
    <text evidence="13">The sequence shown here is derived from an EMBL/GenBank/DDBJ whole genome shotgun (WGS) entry which is preliminary data.</text>
</comment>
<name>A0A9W8HMV8_9FUNG</name>
<keyword evidence="14" id="KW-1185">Reference proteome</keyword>
<sequence length="330" mass="36214">NLHLPLQLNRIGGLKFENSTAKASIVSGKGHYSTPHTNDQQLAEVTQAFESVRIARPTCNTCGGIEFEDTQAQRAHFKTTIHQENMSRKMEWRQNNADVQVGDSEYPWQPTKQEDLGDVERDAISEWSESDDSLIDEASDREAAPMPVARRRQESLELGGGEHSRYLWFTAGDSHIDQQPTDVVAYGIQRRVLVPKGTHDVHVDAGLLMQELKQMQLAPAAVKTQQELKKAKRAEIERQQMVSAVAAGVVKDGSAGSSSAAANLPETDPQSSLWTILSSDGGFFAAAVFENRSGEVVVHKTIQRYTTRRKQGGLQSRQDNAAGHAANSAG</sequence>
<evidence type="ECO:0000256" key="5">
    <source>
        <dbReference type="ARBA" id="ARBA00022737"/>
    </source>
</evidence>
<evidence type="ECO:0000256" key="10">
    <source>
        <dbReference type="PROSITE-ProRule" id="PRU01389"/>
    </source>
</evidence>
<dbReference type="InterPro" id="IPR041175">
    <property type="entry name" value="VLRF1/Vms1"/>
</dbReference>
<evidence type="ECO:0000256" key="1">
    <source>
        <dbReference type="ARBA" id="ARBA00004496"/>
    </source>
</evidence>
<keyword evidence="3 10" id="KW-0963">Cytoplasm</keyword>
<feature type="active site" evidence="10">
    <location>
        <position position="315"/>
    </location>
</feature>
<dbReference type="PANTHER" id="PTHR16036">
    <property type="entry name" value="ANKYRIN REPEAT AND ZINC FINGER DOMAIN-CONTAINING PROTEIN 1"/>
    <property type="match status" value="1"/>
</dbReference>
<dbReference type="EMBL" id="JANBUO010003312">
    <property type="protein sequence ID" value="KAJ2791480.1"/>
    <property type="molecule type" value="Genomic_DNA"/>
</dbReference>
<keyword evidence="9" id="KW-0175">Coiled coil</keyword>
<organism evidence="13 14">
    <name type="scientific">Coemansia guatemalensis</name>
    <dbReference type="NCBI Taxonomy" id="2761395"/>
    <lineage>
        <taxon>Eukaryota</taxon>
        <taxon>Fungi</taxon>
        <taxon>Fungi incertae sedis</taxon>
        <taxon>Zoopagomycota</taxon>
        <taxon>Kickxellomycotina</taxon>
        <taxon>Kickxellomycetes</taxon>
        <taxon>Kickxellales</taxon>
        <taxon>Kickxellaceae</taxon>
        <taxon>Coemansia</taxon>
    </lineage>
</organism>
<comment type="domain">
    <text evidence="10">The VLRF1 domain mediates binding to the 60S ribosomal subunit.</text>
</comment>
<evidence type="ECO:0000256" key="3">
    <source>
        <dbReference type="ARBA" id="ARBA00022490"/>
    </source>
</evidence>
<evidence type="ECO:0000256" key="6">
    <source>
        <dbReference type="ARBA" id="ARBA00022759"/>
    </source>
</evidence>
<evidence type="ECO:0000259" key="12">
    <source>
        <dbReference type="PROSITE" id="PS52044"/>
    </source>
</evidence>
<feature type="non-terminal residue" evidence="13">
    <location>
        <position position="330"/>
    </location>
</feature>
<dbReference type="Pfam" id="PF18826">
    <property type="entry name" value="bVLRF1"/>
    <property type="match status" value="1"/>
</dbReference>
<protein>
    <recommendedName>
        <fullName evidence="12">VLRF1 domain-containing protein</fullName>
    </recommendedName>
</protein>
<evidence type="ECO:0000256" key="9">
    <source>
        <dbReference type="ARBA" id="ARBA00023054"/>
    </source>
</evidence>
<dbReference type="GO" id="GO:0016787">
    <property type="term" value="F:hydrolase activity"/>
    <property type="evidence" value="ECO:0007669"/>
    <property type="project" value="UniProtKB-KW"/>
</dbReference>
<dbReference type="OrthoDB" id="429841at2759"/>
<evidence type="ECO:0000256" key="11">
    <source>
        <dbReference type="SAM" id="MobiDB-lite"/>
    </source>
</evidence>